<accession>A0A3M7SIW9</accession>
<keyword evidence="2" id="KW-1185">Reference proteome</keyword>
<reference evidence="1 2" key="1">
    <citation type="journal article" date="2018" name="Sci. Rep.">
        <title>Genomic signatures of local adaptation to the degree of environmental predictability in rotifers.</title>
        <authorList>
            <person name="Franch-Gras L."/>
            <person name="Hahn C."/>
            <person name="Garcia-Roger E.M."/>
            <person name="Carmona M.J."/>
            <person name="Serra M."/>
            <person name="Gomez A."/>
        </authorList>
    </citation>
    <scope>NUCLEOTIDE SEQUENCE [LARGE SCALE GENOMIC DNA]</scope>
    <source>
        <strain evidence="1">HYR1</strain>
    </source>
</reference>
<dbReference type="EMBL" id="REGN01001292">
    <property type="protein sequence ID" value="RNA35723.1"/>
    <property type="molecule type" value="Genomic_DNA"/>
</dbReference>
<sequence length="68" mass="8049">MLILRVLGNKRKKNSIRSKQNYKEDFTICYKNELKLAECCSLYLQLEIKTGNEFNKSPLPMRKALLRL</sequence>
<evidence type="ECO:0000313" key="1">
    <source>
        <dbReference type="EMBL" id="RNA35723.1"/>
    </source>
</evidence>
<comment type="caution">
    <text evidence="1">The sequence shown here is derived from an EMBL/GenBank/DDBJ whole genome shotgun (WGS) entry which is preliminary data.</text>
</comment>
<organism evidence="1 2">
    <name type="scientific">Brachionus plicatilis</name>
    <name type="common">Marine rotifer</name>
    <name type="synonym">Brachionus muelleri</name>
    <dbReference type="NCBI Taxonomy" id="10195"/>
    <lineage>
        <taxon>Eukaryota</taxon>
        <taxon>Metazoa</taxon>
        <taxon>Spiralia</taxon>
        <taxon>Gnathifera</taxon>
        <taxon>Rotifera</taxon>
        <taxon>Eurotatoria</taxon>
        <taxon>Monogononta</taxon>
        <taxon>Pseudotrocha</taxon>
        <taxon>Ploima</taxon>
        <taxon>Brachionidae</taxon>
        <taxon>Brachionus</taxon>
    </lineage>
</organism>
<evidence type="ECO:0000313" key="2">
    <source>
        <dbReference type="Proteomes" id="UP000276133"/>
    </source>
</evidence>
<dbReference type="AlphaFoldDB" id="A0A3M7SIW9"/>
<proteinExistence type="predicted"/>
<dbReference type="Proteomes" id="UP000276133">
    <property type="component" value="Unassembled WGS sequence"/>
</dbReference>
<gene>
    <name evidence="1" type="ORF">BpHYR1_054435</name>
</gene>
<protein>
    <submittedName>
        <fullName evidence="1">Uncharacterized protein</fullName>
    </submittedName>
</protein>
<name>A0A3M7SIW9_BRAPC</name>